<dbReference type="Proteomes" id="UP000054223">
    <property type="component" value="Unassembled WGS sequence"/>
</dbReference>
<dbReference type="OrthoDB" id="1524091at2"/>
<dbReference type="Gene3D" id="3.40.50.2300">
    <property type="match status" value="1"/>
</dbReference>
<reference evidence="3 4" key="1">
    <citation type="submission" date="2015-11" db="EMBL/GenBank/DDBJ databases">
        <title>Solirubrum puertoriconensis gen. nov. an environmental bacteria isolated in Puerto Rico.</title>
        <authorList>
            <person name="Cuebas-Irizarry M.F."/>
            <person name="Montalvo-Rodriguez R."/>
        </authorList>
    </citation>
    <scope>NUCLEOTIDE SEQUENCE [LARGE SCALE GENOMIC DNA]</scope>
    <source>
        <strain evidence="3 4">MC1A</strain>
    </source>
</reference>
<dbReference type="PANTHER" id="PTHR44520">
    <property type="entry name" value="RESPONSE REGULATOR RCP1-RELATED"/>
    <property type="match status" value="1"/>
</dbReference>
<dbReference type="InterPro" id="IPR001789">
    <property type="entry name" value="Sig_transdc_resp-reg_receiver"/>
</dbReference>
<evidence type="ECO:0000256" key="1">
    <source>
        <dbReference type="PROSITE-ProRule" id="PRU00169"/>
    </source>
</evidence>
<sequence length="138" mass="15313">MPDFPRTLLVDDDGITNFLNQRLFQQMGITDTQVALNGQDALDLLQTVCDQSRASECPALILLDLKMPVMDGVQFLHAYLQRPPIHPAPVIIVLSTSHNPDDLARLQNLPIAGYLTKPLTREKLAGVIQTHFGYSYAS</sequence>
<keyword evidence="1" id="KW-0597">Phosphoprotein</keyword>
<dbReference type="EMBL" id="LNAL01000006">
    <property type="protein sequence ID" value="KUG08708.1"/>
    <property type="molecule type" value="Genomic_DNA"/>
</dbReference>
<accession>A0A9X0HMK1</accession>
<dbReference type="SUPFAM" id="SSF52172">
    <property type="entry name" value="CheY-like"/>
    <property type="match status" value="1"/>
</dbReference>
<feature type="domain" description="Response regulatory" evidence="2">
    <location>
        <begin position="6"/>
        <end position="132"/>
    </location>
</feature>
<gene>
    <name evidence="3" type="ORF">ASU33_11240</name>
</gene>
<evidence type="ECO:0000313" key="3">
    <source>
        <dbReference type="EMBL" id="KUG08708.1"/>
    </source>
</evidence>
<evidence type="ECO:0000313" key="4">
    <source>
        <dbReference type="Proteomes" id="UP000054223"/>
    </source>
</evidence>
<dbReference type="SMART" id="SM00448">
    <property type="entry name" value="REC"/>
    <property type="match status" value="1"/>
</dbReference>
<keyword evidence="4" id="KW-1185">Reference proteome</keyword>
<protein>
    <recommendedName>
        <fullName evidence="2">Response regulatory domain-containing protein</fullName>
    </recommendedName>
</protein>
<feature type="modified residue" description="4-aspartylphosphate" evidence="1">
    <location>
        <position position="64"/>
    </location>
</feature>
<dbReference type="PANTHER" id="PTHR44520:SF2">
    <property type="entry name" value="RESPONSE REGULATOR RCP1"/>
    <property type="match status" value="1"/>
</dbReference>
<dbReference type="GO" id="GO:0000160">
    <property type="term" value="P:phosphorelay signal transduction system"/>
    <property type="evidence" value="ECO:0007669"/>
    <property type="project" value="InterPro"/>
</dbReference>
<dbReference type="RefSeq" id="WP_059070454.1">
    <property type="nucleotide sequence ID" value="NZ_LNAL01000006.1"/>
</dbReference>
<dbReference type="InterPro" id="IPR011006">
    <property type="entry name" value="CheY-like_superfamily"/>
</dbReference>
<name>A0A9X0HMK1_SOLP1</name>
<organism evidence="3 4">
    <name type="scientific">Solirubrum puertoriconensis</name>
    <dbReference type="NCBI Taxonomy" id="1751427"/>
    <lineage>
        <taxon>Bacteria</taxon>
        <taxon>Pseudomonadati</taxon>
        <taxon>Bacteroidota</taxon>
        <taxon>Cytophagia</taxon>
        <taxon>Cytophagales</taxon>
    </lineage>
</organism>
<dbReference type="PROSITE" id="PS50110">
    <property type="entry name" value="RESPONSE_REGULATORY"/>
    <property type="match status" value="1"/>
</dbReference>
<evidence type="ECO:0000259" key="2">
    <source>
        <dbReference type="PROSITE" id="PS50110"/>
    </source>
</evidence>
<dbReference type="AlphaFoldDB" id="A0A9X0HMK1"/>
<proteinExistence type="predicted"/>
<dbReference type="InterPro" id="IPR052893">
    <property type="entry name" value="TCS_response_regulator"/>
</dbReference>
<comment type="caution">
    <text evidence="3">The sequence shown here is derived from an EMBL/GenBank/DDBJ whole genome shotgun (WGS) entry which is preliminary data.</text>
</comment>
<dbReference type="Pfam" id="PF00072">
    <property type="entry name" value="Response_reg"/>
    <property type="match status" value="1"/>
</dbReference>